<dbReference type="EMBL" id="JAWWNJ010000106">
    <property type="protein sequence ID" value="KAK6992839.1"/>
    <property type="molecule type" value="Genomic_DNA"/>
</dbReference>
<dbReference type="SMART" id="SM00184">
    <property type="entry name" value="RING"/>
    <property type="match status" value="1"/>
</dbReference>
<dbReference type="GO" id="GO:0008270">
    <property type="term" value="F:zinc ion binding"/>
    <property type="evidence" value="ECO:0007669"/>
    <property type="project" value="UniProtKB-KW"/>
</dbReference>
<feature type="domain" description="RING-type" evidence="3">
    <location>
        <begin position="143"/>
        <end position="180"/>
    </location>
</feature>
<keyword evidence="1" id="KW-0479">Metal-binding</keyword>
<organism evidence="4 5">
    <name type="scientific">Favolaschia claudopus</name>
    <dbReference type="NCBI Taxonomy" id="2862362"/>
    <lineage>
        <taxon>Eukaryota</taxon>
        <taxon>Fungi</taxon>
        <taxon>Dikarya</taxon>
        <taxon>Basidiomycota</taxon>
        <taxon>Agaricomycotina</taxon>
        <taxon>Agaricomycetes</taxon>
        <taxon>Agaricomycetidae</taxon>
        <taxon>Agaricales</taxon>
        <taxon>Marasmiineae</taxon>
        <taxon>Mycenaceae</taxon>
        <taxon>Favolaschia</taxon>
    </lineage>
</organism>
<accession>A0AAV9ZV19</accession>
<dbReference type="Pfam" id="PF13923">
    <property type="entry name" value="zf-C3HC4_2"/>
    <property type="match status" value="1"/>
</dbReference>
<keyword evidence="1" id="KW-0863">Zinc-finger</keyword>
<dbReference type="AlphaFoldDB" id="A0AAV9ZV19"/>
<dbReference type="Gene3D" id="3.30.40.10">
    <property type="entry name" value="Zinc/RING finger domain, C3HC4 (zinc finger)"/>
    <property type="match status" value="1"/>
</dbReference>
<evidence type="ECO:0000313" key="4">
    <source>
        <dbReference type="EMBL" id="KAK6992839.1"/>
    </source>
</evidence>
<dbReference type="SUPFAM" id="SSF57850">
    <property type="entry name" value="RING/U-box"/>
    <property type="match status" value="1"/>
</dbReference>
<keyword evidence="1" id="KW-0862">Zinc</keyword>
<name>A0AAV9ZV19_9AGAR</name>
<sequence length="232" mass="25564">MSPSKRKILRGKENIPPGMSSSQPTGRIGRPPANSRIAASYRVSIQANVIHSGRPVRETRQSRRMEAATAIAPAVPAVAPVIPAVAPVVAAVPLAIGTAAPEDPQTAVLGWRETRAQPLLHEDLWVNGQCPTEQDAIFPHQRCGICYMVKSHPVSYVCGHSHCYVCIRLWLERRWTCPVCITPMYRPPFRHFGEEEALACAYPEWKDGSAVEYSWSGLIFPKEPKILVPATP</sequence>
<comment type="caution">
    <text evidence="4">The sequence shown here is derived from an EMBL/GenBank/DDBJ whole genome shotgun (WGS) entry which is preliminary data.</text>
</comment>
<evidence type="ECO:0000313" key="5">
    <source>
        <dbReference type="Proteomes" id="UP001362999"/>
    </source>
</evidence>
<gene>
    <name evidence="4" type="ORF">R3P38DRAFT_3224654</name>
</gene>
<reference evidence="4 5" key="1">
    <citation type="journal article" date="2024" name="J Genomics">
        <title>Draft genome sequencing and assembly of Favolaschia claudopus CIRM-BRFM 2984 isolated from oak limbs.</title>
        <authorList>
            <person name="Navarro D."/>
            <person name="Drula E."/>
            <person name="Chaduli D."/>
            <person name="Cazenave R."/>
            <person name="Ahrendt S."/>
            <person name="Wang J."/>
            <person name="Lipzen A."/>
            <person name="Daum C."/>
            <person name="Barry K."/>
            <person name="Grigoriev I.V."/>
            <person name="Favel A."/>
            <person name="Rosso M.N."/>
            <person name="Martin F."/>
        </authorList>
    </citation>
    <scope>NUCLEOTIDE SEQUENCE [LARGE SCALE GENOMIC DNA]</scope>
    <source>
        <strain evidence="4 5">CIRM-BRFM 2984</strain>
    </source>
</reference>
<dbReference type="PROSITE" id="PS50089">
    <property type="entry name" value="ZF_RING_2"/>
    <property type="match status" value="1"/>
</dbReference>
<evidence type="ECO:0000256" key="2">
    <source>
        <dbReference type="SAM" id="MobiDB-lite"/>
    </source>
</evidence>
<proteinExistence type="predicted"/>
<keyword evidence="5" id="KW-1185">Reference proteome</keyword>
<protein>
    <recommendedName>
        <fullName evidence="3">RING-type domain-containing protein</fullName>
    </recommendedName>
</protein>
<feature type="region of interest" description="Disordered" evidence="2">
    <location>
        <begin position="1"/>
        <end position="33"/>
    </location>
</feature>
<evidence type="ECO:0000259" key="3">
    <source>
        <dbReference type="PROSITE" id="PS50089"/>
    </source>
</evidence>
<dbReference type="InterPro" id="IPR013083">
    <property type="entry name" value="Znf_RING/FYVE/PHD"/>
</dbReference>
<evidence type="ECO:0000256" key="1">
    <source>
        <dbReference type="PROSITE-ProRule" id="PRU00175"/>
    </source>
</evidence>
<dbReference type="InterPro" id="IPR001841">
    <property type="entry name" value="Znf_RING"/>
</dbReference>
<dbReference type="Proteomes" id="UP001362999">
    <property type="component" value="Unassembled WGS sequence"/>
</dbReference>